<feature type="compositionally biased region" description="Low complexity" evidence="1">
    <location>
        <begin position="210"/>
        <end position="220"/>
    </location>
</feature>
<name>A0A7W9M4I6_9PSEU</name>
<evidence type="ECO:0000313" key="3">
    <source>
        <dbReference type="Proteomes" id="UP000552097"/>
    </source>
</evidence>
<feature type="compositionally biased region" description="Pro residues" evidence="1">
    <location>
        <begin position="193"/>
        <end position="209"/>
    </location>
</feature>
<protein>
    <submittedName>
        <fullName evidence="2">Uncharacterized protein</fullName>
    </submittedName>
</protein>
<feature type="region of interest" description="Disordered" evidence="1">
    <location>
        <begin position="72"/>
        <end position="239"/>
    </location>
</feature>
<sequence length="239" mass="26340">MWPVERSRAGWGGVGSRTLRWPFTRRQAAKLRPCESAHRRRTTVRRGTKGSFFSRTCPCACTWRAEHRGLTGHDHGHLPPADLALSQPATHPPDHPSGPPAGVIGPGHQLPSRRQRTKISRRGHLVSAHNRLTQLHTDHHQREPHTSDSHRHHRRRTPVIHSHSRLPTRPRRHHPGPSPALPPSFPNAHPVTQQPPPIPHPAPSTPPPSLASSPCPSRAPTRSTRSPGHPSATPGSNTA</sequence>
<feature type="compositionally biased region" description="Pro residues" evidence="1">
    <location>
        <begin position="176"/>
        <end position="185"/>
    </location>
</feature>
<dbReference type="AlphaFoldDB" id="A0A7W9M4I6"/>
<accession>A0A7W9M4I6</accession>
<feature type="compositionally biased region" description="Basic and acidic residues" evidence="1">
    <location>
        <begin position="136"/>
        <end position="149"/>
    </location>
</feature>
<feature type="compositionally biased region" description="Basic residues" evidence="1">
    <location>
        <begin position="111"/>
        <end position="124"/>
    </location>
</feature>
<dbReference type="EMBL" id="JACHMO010000001">
    <property type="protein sequence ID" value="MBB5807145.1"/>
    <property type="molecule type" value="Genomic_DNA"/>
</dbReference>
<reference evidence="2 3" key="1">
    <citation type="submission" date="2020-08" db="EMBL/GenBank/DDBJ databases">
        <title>Sequencing the genomes of 1000 actinobacteria strains.</title>
        <authorList>
            <person name="Klenk H.-P."/>
        </authorList>
    </citation>
    <scope>NUCLEOTIDE SEQUENCE [LARGE SCALE GENOMIC DNA]</scope>
    <source>
        <strain evidence="2 3">DSM 45486</strain>
    </source>
</reference>
<comment type="caution">
    <text evidence="2">The sequence shown here is derived from an EMBL/GenBank/DDBJ whole genome shotgun (WGS) entry which is preliminary data.</text>
</comment>
<gene>
    <name evidence="2" type="ORF">F4560_006913</name>
</gene>
<keyword evidence="3" id="KW-1185">Reference proteome</keyword>
<organism evidence="2 3">
    <name type="scientific">Saccharothrix ecbatanensis</name>
    <dbReference type="NCBI Taxonomy" id="1105145"/>
    <lineage>
        <taxon>Bacteria</taxon>
        <taxon>Bacillati</taxon>
        <taxon>Actinomycetota</taxon>
        <taxon>Actinomycetes</taxon>
        <taxon>Pseudonocardiales</taxon>
        <taxon>Pseudonocardiaceae</taxon>
        <taxon>Saccharothrix</taxon>
    </lineage>
</organism>
<proteinExistence type="predicted"/>
<feature type="compositionally biased region" description="Basic residues" evidence="1">
    <location>
        <begin position="150"/>
        <end position="175"/>
    </location>
</feature>
<dbReference type="Proteomes" id="UP000552097">
    <property type="component" value="Unassembled WGS sequence"/>
</dbReference>
<evidence type="ECO:0000313" key="2">
    <source>
        <dbReference type="EMBL" id="MBB5807145.1"/>
    </source>
</evidence>
<evidence type="ECO:0000256" key="1">
    <source>
        <dbReference type="SAM" id="MobiDB-lite"/>
    </source>
</evidence>